<comment type="caution">
    <text evidence="2">The sequence shown here is derived from an EMBL/GenBank/DDBJ whole genome shotgun (WGS) entry which is preliminary data.</text>
</comment>
<dbReference type="EMBL" id="LQQC01000007">
    <property type="protein sequence ID" value="KXZ59030.1"/>
    <property type="molecule type" value="Genomic_DNA"/>
</dbReference>
<feature type="compositionally biased region" description="Acidic residues" evidence="1">
    <location>
        <begin position="286"/>
        <end position="306"/>
    </location>
</feature>
<evidence type="ECO:0000256" key="1">
    <source>
        <dbReference type="SAM" id="MobiDB-lite"/>
    </source>
</evidence>
<keyword evidence="5" id="KW-1185">Reference proteome</keyword>
<reference evidence="2 5" key="1">
    <citation type="submission" date="2016-01" db="EMBL/GenBank/DDBJ databases">
        <title>Use of Whole Genome Sequencing to ascertain that Brevibacterium massiliense (Roux, Raoult 2009) is a later heterotypic synonym of Brevibacterium ravenspurgense (Mages 2008).</title>
        <authorList>
            <person name="Bernier A.-M."/>
            <person name="Burdz T."/>
            <person name="Huynh C."/>
            <person name="Pachecho A.L."/>
            <person name="Wiebe D."/>
            <person name="Bonner C."/>
            <person name="Bernard K."/>
        </authorList>
    </citation>
    <scope>NUCLEOTIDE SEQUENCE [LARGE SCALE GENOMIC DNA]</scope>
    <source>
        <strain evidence="2 5">CCUG56047</strain>
    </source>
</reference>
<evidence type="ECO:0000313" key="4">
    <source>
        <dbReference type="Proteomes" id="UP000242755"/>
    </source>
</evidence>
<dbReference type="Proteomes" id="UP000243589">
    <property type="component" value="Unassembled WGS sequence"/>
</dbReference>
<dbReference type="AlphaFoldDB" id="A0A150HBL1"/>
<dbReference type="PATRIC" id="fig|479117.4.peg.584"/>
<gene>
    <name evidence="2" type="ORF">Bravens_00583</name>
    <name evidence="3" type="ORF">CYJ40_03075</name>
</gene>
<evidence type="ECO:0000313" key="3">
    <source>
        <dbReference type="EMBL" id="PKY71046.1"/>
    </source>
</evidence>
<name>A0A150HBL1_9MICO</name>
<protein>
    <recommendedName>
        <fullName evidence="6">Nudix hydrolase domain-containing protein</fullName>
    </recommendedName>
</protein>
<dbReference type="Gene3D" id="3.90.79.10">
    <property type="entry name" value="Nucleoside Triphosphate Pyrophosphohydrolase"/>
    <property type="match status" value="1"/>
</dbReference>
<feature type="region of interest" description="Disordered" evidence="1">
    <location>
        <begin position="279"/>
        <end position="306"/>
    </location>
</feature>
<accession>A0A150HBL1</accession>
<evidence type="ECO:0000313" key="2">
    <source>
        <dbReference type="EMBL" id="KXZ59030.1"/>
    </source>
</evidence>
<dbReference type="STRING" id="1176165.GCA_001584405_00096"/>
<dbReference type="Proteomes" id="UP000242755">
    <property type="component" value="Unassembled WGS sequence"/>
</dbReference>
<evidence type="ECO:0000313" key="5">
    <source>
        <dbReference type="Proteomes" id="UP000243589"/>
    </source>
</evidence>
<proteinExistence type="predicted"/>
<evidence type="ECO:0008006" key="6">
    <source>
        <dbReference type="Google" id="ProtNLM"/>
    </source>
</evidence>
<sequence length="306" mass="34882">MRTIELFRSADTQPNPDYPRRAVSLVLVRDTEKGLEVFITRQADQRGVSDRNRFSFPFSVVRPEDSRQLSMGDWTSERCARALRLNRSGRAVAFFSAAGRLALQNMGITLAEGHDLRVVTDIEPQFLHTAGKKLRDHRVSFPAVLRSRDVEFRPDLLKPWMRWVNTSWQLRRYDTVYFVCVVPPGQHVDFVSINQSWGGWMTPQEILGAVDVWEEGQSASAQFISVATRLVLESLRTVPSAAASMLKIRDLRPLQPTVLQHKGDWYISIDNQTDHAIDELSQLTTESEEEDPTTLSESESEPPEEE</sequence>
<reference evidence="3 4" key="2">
    <citation type="submission" date="2017-12" db="EMBL/GenBank/DDBJ databases">
        <title>Phylogenetic diversity of female urinary microbiome.</title>
        <authorList>
            <person name="Thomas-White K."/>
            <person name="Wolfe A.J."/>
        </authorList>
    </citation>
    <scope>NUCLEOTIDE SEQUENCE [LARGE SCALE GENOMIC DNA]</scope>
    <source>
        <strain evidence="3 4">UMB0426</strain>
    </source>
</reference>
<dbReference type="EMBL" id="PKGO01000002">
    <property type="protein sequence ID" value="PKY71046.1"/>
    <property type="molecule type" value="Genomic_DNA"/>
</dbReference>
<organism evidence="2 5">
    <name type="scientific">Brevibacterium ravenspurgense</name>
    <dbReference type="NCBI Taxonomy" id="479117"/>
    <lineage>
        <taxon>Bacteria</taxon>
        <taxon>Bacillati</taxon>
        <taxon>Actinomycetota</taxon>
        <taxon>Actinomycetes</taxon>
        <taxon>Micrococcales</taxon>
        <taxon>Brevibacteriaceae</taxon>
        <taxon>Brevibacterium</taxon>
    </lineage>
</organism>